<evidence type="ECO:0000313" key="3">
    <source>
        <dbReference type="Proteomes" id="UP000824037"/>
    </source>
</evidence>
<reference evidence="2" key="1">
    <citation type="journal article" date="2021" name="PeerJ">
        <title>Extensive microbial diversity within the chicken gut microbiome revealed by metagenomics and culture.</title>
        <authorList>
            <person name="Gilroy R."/>
            <person name="Ravi A."/>
            <person name="Getino M."/>
            <person name="Pursley I."/>
            <person name="Horton D.L."/>
            <person name="Alikhan N.F."/>
            <person name="Baker D."/>
            <person name="Gharbi K."/>
            <person name="Hall N."/>
            <person name="Watson M."/>
            <person name="Adriaenssens E.M."/>
            <person name="Foster-Nyarko E."/>
            <person name="Jarju S."/>
            <person name="Secka A."/>
            <person name="Antonio M."/>
            <person name="Oren A."/>
            <person name="Chaudhuri R.R."/>
            <person name="La Ragione R."/>
            <person name="Hildebrand F."/>
            <person name="Pallen M.J."/>
        </authorList>
    </citation>
    <scope>NUCLEOTIDE SEQUENCE</scope>
    <source>
        <strain evidence="2">ChiGjej4B4-7305</strain>
    </source>
</reference>
<dbReference type="EMBL" id="DXBY01000015">
    <property type="protein sequence ID" value="HIZ34281.1"/>
    <property type="molecule type" value="Genomic_DNA"/>
</dbReference>
<dbReference type="GO" id="GO:0008081">
    <property type="term" value="F:phosphoric diester hydrolase activity"/>
    <property type="evidence" value="ECO:0007669"/>
    <property type="project" value="InterPro"/>
</dbReference>
<protein>
    <submittedName>
        <fullName evidence="2">Glycerophosphodiester phosphodiesterase</fullName>
    </submittedName>
</protein>
<accession>A0A9D2J2J7</accession>
<evidence type="ECO:0000259" key="1">
    <source>
        <dbReference type="PROSITE" id="PS51704"/>
    </source>
</evidence>
<dbReference type="PANTHER" id="PTHR46211">
    <property type="entry name" value="GLYCEROPHOSPHORYL DIESTER PHOSPHODIESTERASE"/>
    <property type="match status" value="1"/>
</dbReference>
<name>A0A9D2J2J7_9MICO</name>
<dbReference type="SUPFAM" id="SSF51695">
    <property type="entry name" value="PLC-like phosphodiesterases"/>
    <property type="match status" value="1"/>
</dbReference>
<dbReference type="GO" id="GO:0006629">
    <property type="term" value="P:lipid metabolic process"/>
    <property type="evidence" value="ECO:0007669"/>
    <property type="project" value="InterPro"/>
</dbReference>
<organism evidence="2 3">
    <name type="scientific">Candidatus Ruania gallistercoris</name>
    <dbReference type="NCBI Taxonomy" id="2838746"/>
    <lineage>
        <taxon>Bacteria</taxon>
        <taxon>Bacillati</taxon>
        <taxon>Actinomycetota</taxon>
        <taxon>Actinomycetes</taxon>
        <taxon>Micrococcales</taxon>
        <taxon>Ruaniaceae</taxon>
        <taxon>Ruania</taxon>
    </lineage>
</organism>
<feature type="domain" description="GP-PDE" evidence="1">
    <location>
        <begin position="2"/>
        <end position="239"/>
    </location>
</feature>
<sequence>MTLVIAHRGNSSVAPENTLPAFAAAGFAGADMIEIDVQVGGDGAGVVIHDDSVDRTTDAAGPVNTLDTAEVARLEAGAWLDPAYSGAVVPMFAQVLELLGRFPEMGLLLEFKGTWAPGPAGDLLAALTASSVADRTIVQSFDLDTVRVLRELAPSIPCGGLARAGDAETIAICRDLGLVACNPHLRSVLEDPASVQRMHEAGLKTYPWTANEPADWAALVAAGVDGIITDRPDRLLGWLAAQS</sequence>
<dbReference type="AlphaFoldDB" id="A0A9D2J2J7"/>
<gene>
    <name evidence="2" type="ORF">H9815_00770</name>
</gene>
<dbReference type="Proteomes" id="UP000824037">
    <property type="component" value="Unassembled WGS sequence"/>
</dbReference>
<evidence type="ECO:0000313" key="2">
    <source>
        <dbReference type="EMBL" id="HIZ34281.1"/>
    </source>
</evidence>
<dbReference type="InterPro" id="IPR017946">
    <property type="entry name" value="PLC-like_Pdiesterase_TIM-brl"/>
</dbReference>
<dbReference type="Gene3D" id="3.20.20.190">
    <property type="entry name" value="Phosphatidylinositol (PI) phosphodiesterase"/>
    <property type="match status" value="1"/>
</dbReference>
<dbReference type="PROSITE" id="PS51704">
    <property type="entry name" value="GP_PDE"/>
    <property type="match status" value="1"/>
</dbReference>
<dbReference type="PANTHER" id="PTHR46211:SF1">
    <property type="entry name" value="GLYCEROPHOSPHODIESTER PHOSPHODIESTERASE, CYTOPLASMIC"/>
    <property type="match status" value="1"/>
</dbReference>
<dbReference type="Pfam" id="PF03009">
    <property type="entry name" value="GDPD"/>
    <property type="match status" value="1"/>
</dbReference>
<comment type="caution">
    <text evidence="2">The sequence shown here is derived from an EMBL/GenBank/DDBJ whole genome shotgun (WGS) entry which is preliminary data.</text>
</comment>
<reference evidence="2" key="2">
    <citation type="submission" date="2021-04" db="EMBL/GenBank/DDBJ databases">
        <authorList>
            <person name="Gilroy R."/>
        </authorList>
    </citation>
    <scope>NUCLEOTIDE SEQUENCE</scope>
    <source>
        <strain evidence="2">ChiGjej4B4-7305</strain>
    </source>
</reference>
<proteinExistence type="predicted"/>
<dbReference type="InterPro" id="IPR030395">
    <property type="entry name" value="GP_PDE_dom"/>
</dbReference>